<proteinExistence type="inferred from homology"/>
<dbReference type="PIRSF" id="PIRSF005211">
    <property type="entry name" value="Ab_hydro_YheT"/>
    <property type="match status" value="1"/>
</dbReference>
<dbReference type="InterPro" id="IPR000073">
    <property type="entry name" value="AB_hydrolase_1"/>
</dbReference>
<keyword evidence="4" id="KW-1185">Reference proteome</keyword>
<evidence type="ECO:0000256" key="1">
    <source>
        <dbReference type="ARBA" id="ARBA00010884"/>
    </source>
</evidence>
<dbReference type="PANTHER" id="PTHR10794">
    <property type="entry name" value="ABHYDROLASE DOMAIN-CONTAINING PROTEIN"/>
    <property type="match status" value="1"/>
</dbReference>
<dbReference type="SUPFAM" id="SSF53474">
    <property type="entry name" value="alpha/beta-Hydrolases"/>
    <property type="match status" value="1"/>
</dbReference>
<sequence>MTAQIDTSPCPAPAWLPGGHLQTLYGALVAPANRLRFVRERVRSADGDFLDFDWSAPGLVLHPKDRKVNRDGLPKKSAATRWIEASDRDLIDHHQDAPALVLLHGLEGDSNSRYVQSILQYFRARGWLVVLAHFRGCSGTPNLLARSYFSGDIDEVDFILNAVIERAPMAQWHVAGVSLGGNALLKYLGERAGQTAPIETAVSICAPMDLFAAGNRLSEDWVCRQVYTRHFLRSMKPKIMEKASRFPGAIDVTRISRARTLKDFDDAYTAPMHGFANALDYWQKASSKPWLPYIEVPTLIINPRNDPFIPEPSLPGPSEASAHVTLHQPAEGGHMGFVTGRFPGNLNWLPARLAKFFNVRQ</sequence>
<dbReference type="EMBL" id="CP063982">
    <property type="protein sequence ID" value="UOD51339.1"/>
    <property type="molecule type" value="Genomic_DNA"/>
</dbReference>
<reference evidence="3 4" key="1">
    <citation type="submission" date="2020-11" db="EMBL/GenBank/DDBJ databases">
        <title>Algicoccus daihaiensis sp.nov., isolated from Daihai Lake in Inner Mongolia.</title>
        <authorList>
            <person name="Kai J."/>
        </authorList>
    </citation>
    <scope>NUCLEOTIDE SEQUENCE [LARGE SCALE GENOMIC DNA]</scope>
    <source>
        <strain evidence="4">f23</strain>
    </source>
</reference>
<dbReference type="InterPro" id="IPR029058">
    <property type="entry name" value="AB_hydrolase_fold"/>
</dbReference>
<comment type="similarity">
    <text evidence="1">Belongs to the AB hydrolase superfamily. AB hydrolase 4 family.</text>
</comment>
<organism evidence="3 4">
    <name type="scientific">Orrella daihaiensis</name>
    <dbReference type="NCBI Taxonomy" id="2782176"/>
    <lineage>
        <taxon>Bacteria</taxon>
        <taxon>Pseudomonadati</taxon>
        <taxon>Pseudomonadota</taxon>
        <taxon>Betaproteobacteria</taxon>
        <taxon>Burkholderiales</taxon>
        <taxon>Alcaligenaceae</taxon>
        <taxon>Orrella</taxon>
    </lineage>
</organism>
<evidence type="ECO:0000259" key="2">
    <source>
        <dbReference type="Pfam" id="PF00561"/>
    </source>
</evidence>
<dbReference type="InterPro" id="IPR050960">
    <property type="entry name" value="AB_hydrolase_4_sf"/>
</dbReference>
<accession>A0ABY4AMD9</accession>
<name>A0ABY4AMD9_9BURK</name>
<feature type="domain" description="AB hydrolase-1" evidence="2">
    <location>
        <begin position="98"/>
        <end position="339"/>
    </location>
</feature>
<gene>
    <name evidence="3" type="ORF">DHf2319_05750</name>
</gene>
<keyword evidence="3" id="KW-0378">Hydrolase</keyword>
<dbReference type="GO" id="GO:0016787">
    <property type="term" value="F:hydrolase activity"/>
    <property type="evidence" value="ECO:0007669"/>
    <property type="project" value="UniProtKB-KW"/>
</dbReference>
<dbReference type="InterPro" id="IPR012020">
    <property type="entry name" value="ABHD4"/>
</dbReference>
<dbReference type="Pfam" id="PF00561">
    <property type="entry name" value="Abhydrolase_1"/>
    <property type="match status" value="1"/>
</dbReference>
<protein>
    <submittedName>
        <fullName evidence="3">Alpha/beta fold hydrolase</fullName>
    </submittedName>
</protein>
<evidence type="ECO:0000313" key="4">
    <source>
        <dbReference type="Proteomes" id="UP000831607"/>
    </source>
</evidence>
<evidence type="ECO:0000313" key="3">
    <source>
        <dbReference type="EMBL" id="UOD51339.1"/>
    </source>
</evidence>
<dbReference type="RefSeq" id="WP_243479804.1">
    <property type="nucleotide sequence ID" value="NZ_CP063982.1"/>
</dbReference>
<dbReference type="Proteomes" id="UP000831607">
    <property type="component" value="Chromosome"/>
</dbReference>
<dbReference type="Gene3D" id="3.40.50.1820">
    <property type="entry name" value="alpha/beta hydrolase"/>
    <property type="match status" value="1"/>
</dbReference>
<dbReference type="PANTHER" id="PTHR10794:SF94">
    <property type="entry name" value="ESTERASE YHET-RELATED"/>
    <property type="match status" value="1"/>
</dbReference>